<dbReference type="InterPro" id="IPR004088">
    <property type="entry name" value="KH_dom_type_1"/>
</dbReference>
<dbReference type="Gene3D" id="3.30.310.210">
    <property type="match status" value="1"/>
</dbReference>
<dbReference type="PANTHER" id="PTHR24173">
    <property type="entry name" value="ANKYRIN REPEAT CONTAINING"/>
    <property type="match status" value="1"/>
</dbReference>
<evidence type="ECO:0000313" key="6">
    <source>
        <dbReference type="EMBL" id="KAF4717501.1"/>
    </source>
</evidence>
<keyword evidence="7" id="KW-1185">Reference proteome</keyword>
<dbReference type="PANTHER" id="PTHR24173:SF74">
    <property type="entry name" value="ANKYRIN REPEAT DOMAIN-CONTAINING PROTEIN 16"/>
    <property type="match status" value="1"/>
</dbReference>
<dbReference type="AlphaFoldDB" id="A0A7J6RB11"/>
<evidence type="ECO:0000256" key="3">
    <source>
        <dbReference type="PROSITE-ProRule" id="PRU00117"/>
    </source>
</evidence>
<evidence type="ECO:0000259" key="5">
    <source>
        <dbReference type="Pfam" id="PF00013"/>
    </source>
</evidence>
<evidence type="ECO:0000256" key="1">
    <source>
        <dbReference type="ARBA" id="ARBA00022737"/>
    </source>
</evidence>
<dbReference type="InterPro" id="IPR002110">
    <property type="entry name" value="Ankyrin_rpt"/>
</dbReference>
<dbReference type="InterPro" id="IPR036770">
    <property type="entry name" value="Ankyrin_rpt-contain_sf"/>
</dbReference>
<name>A0A7J6RB11_PEROL</name>
<dbReference type="Proteomes" id="UP000553632">
    <property type="component" value="Unassembled WGS sequence"/>
</dbReference>
<keyword evidence="2" id="KW-0040">ANK repeat</keyword>
<feature type="non-terminal residue" evidence="6">
    <location>
        <position position="1"/>
    </location>
</feature>
<protein>
    <recommendedName>
        <fullName evidence="5">K Homology domain-containing protein</fullName>
    </recommendedName>
</protein>
<evidence type="ECO:0000313" key="7">
    <source>
        <dbReference type="Proteomes" id="UP000553632"/>
    </source>
</evidence>
<evidence type="ECO:0000256" key="4">
    <source>
        <dbReference type="SAM" id="MobiDB-lite"/>
    </source>
</evidence>
<feature type="domain" description="K Homology" evidence="5">
    <location>
        <begin position="785"/>
        <end position="820"/>
    </location>
</feature>
<keyword evidence="1" id="KW-0677">Repeat</keyword>
<proteinExistence type="predicted"/>
<dbReference type="Pfam" id="PF00013">
    <property type="entry name" value="KH_1"/>
    <property type="match status" value="2"/>
</dbReference>
<keyword evidence="3" id="KW-0694">RNA-binding</keyword>
<feature type="domain" description="K Homology" evidence="5">
    <location>
        <begin position="672"/>
        <end position="720"/>
    </location>
</feature>
<evidence type="ECO:0000256" key="2">
    <source>
        <dbReference type="ARBA" id="ARBA00023043"/>
    </source>
</evidence>
<gene>
    <name evidence="6" type="ORF">FOZ63_025380</name>
</gene>
<feature type="compositionally biased region" description="Low complexity" evidence="4">
    <location>
        <begin position="641"/>
        <end position="660"/>
    </location>
</feature>
<dbReference type="GO" id="GO:0003723">
    <property type="term" value="F:RNA binding"/>
    <property type="evidence" value="ECO:0007669"/>
    <property type="project" value="UniProtKB-UniRule"/>
</dbReference>
<dbReference type="SUPFAM" id="SSF48403">
    <property type="entry name" value="Ankyrin repeat"/>
    <property type="match status" value="1"/>
</dbReference>
<dbReference type="PROSITE" id="PS50084">
    <property type="entry name" value="KH_TYPE_1"/>
    <property type="match status" value="1"/>
</dbReference>
<dbReference type="Pfam" id="PF12796">
    <property type="entry name" value="Ank_2"/>
    <property type="match status" value="1"/>
</dbReference>
<feature type="region of interest" description="Disordered" evidence="4">
    <location>
        <begin position="864"/>
        <end position="893"/>
    </location>
</feature>
<feature type="region of interest" description="Disordered" evidence="4">
    <location>
        <begin position="618"/>
        <end position="660"/>
    </location>
</feature>
<organism evidence="6 7">
    <name type="scientific">Perkinsus olseni</name>
    <name type="common">Perkinsus atlanticus</name>
    <dbReference type="NCBI Taxonomy" id="32597"/>
    <lineage>
        <taxon>Eukaryota</taxon>
        <taxon>Sar</taxon>
        <taxon>Alveolata</taxon>
        <taxon>Perkinsozoa</taxon>
        <taxon>Perkinsea</taxon>
        <taxon>Perkinsida</taxon>
        <taxon>Perkinsidae</taxon>
        <taxon>Perkinsus</taxon>
    </lineage>
</organism>
<accession>A0A7J6RB11</accession>
<reference evidence="6 7" key="1">
    <citation type="submission" date="2020-04" db="EMBL/GenBank/DDBJ databases">
        <title>Perkinsus olseni comparative genomics.</title>
        <authorList>
            <person name="Bogema D.R."/>
        </authorList>
    </citation>
    <scope>NUCLEOTIDE SEQUENCE [LARGE SCALE GENOMIC DNA]</scope>
    <source>
        <strain evidence="6 7">ATCC PRA-207</strain>
    </source>
</reference>
<dbReference type="Pfam" id="PF00023">
    <property type="entry name" value="Ank"/>
    <property type="match status" value="1"/>
</dbReference>
<dbReference type="SMART" id="SM00248">
    <property type="entry name" value="ANK"/>
    <property type="match status" value="4"/>
</dbReference>
<dbReference type="InterPro" id="IPR036612">
    <property type="entry name" value="KH_dom_type_1_sf"/>
</dbReference>
<dbReference type="Gene3D" id="1.25.40.20">
    <property type="entry name" value="Ankyrin repeat-containing domain"/>
    <property type="match status" value="2"/>
</dbReference>
<dbReference type="CDD" id="cd00105">
    <property type="entry name" value="KH-I"/>
    <property type="match status" value="1"/>
</dbReference>
<dbReference type="EMBL" id="JABANO010027058">
    <property type="protein sequence ID" value="KAF4717501.1"/>
    <property type="molecule type" value="Genomic_DNA"/>
</dbReference>
<dbReference type="SUPFAM" id="SSF54791">
    <property type="entry name" value="Eukaryotic type KH-domain (KH-domain type I)"/>
    <property type="match status" value="2"/>
</dbReference>
<sequence>MGNQFCGAVTFSYLLPQGAEGDSPTFTAAPGLYKMPEEWTEEDNRIDVSAAIPAGTEMCVRLAEGDLPVDLVYADAKIRLRYVPGGEDEGEGAELKPPVDLEVVAGISFHGEKDIPVLGFTTPEVTASQLAVELGTVVAMEVSFAIDGQHFHEVTARVGPMQLSGSQVVDDEGQASSSVREELNPVVEELRLKPSVDPGREDPGNDALLDFYSAVGREDEELVRSVVADGRPLIKLNSLRASPLLLSLWNNNPRILSLLLDAGADGVSGDKRSGFAPLHHASLCQGASECIKLLVQYDADLLCRTSRGGYTPLFLACALGITDNVATLLAMALQRAPAVSSLPGRAFIESCSTTRGHTCLVAAVRTGNRELVSLLVHCRASVLAADPNGITPVEAAKGRDDMLEALLGRSARRKRSPYRPLPAALAAGGLHRSASSSEIIPSPSARRVLPNRSLPPRRGGGFLGISFRRDGRAGFLNPMSIGRVPEAARMRRVRSQAQQNMRLMDRNLVVQPMAASASVRQYEMLLSEEGVLKSQRLLESQVGGPPGETARGLRKILMEKQKIGRRQHLALCLASFGFLTSLAEIIYRLSIDPRSSPRVSTIRPDLSNSLPCLAATTVPGKNEKQQQNTLEGCQPPPADESSPTSSAPVGAAAAAASNSNRPSGGRIPVLFLLSVDNVGRLIGKQGRIINQIREAWPGASLVVHESETPAALHSQRERIVAVRPNLADDNDAIRDDMKSRNVEMMLAGICRRLCLPEEDFDPQRVEREIFRADSKVSSDTCCICLLIPGSTLPGMIGHEGQTVRSLQADTGCIIQFVTEPVVGTPNFRRSASEGYRLGATVLTMAVIAVVEKLQDLQDRGRAGVSFPGGWDPLTNPGRLEDNELADNSPSSSRDIGLPSLAVIEPSRFLVSPQEAAWLLGKSGRKINRLRDKYSPAVSINVDTVTPEWR</sequence>
<comment type="caution">
    <text evidence="6">The sequence shown here is derived from an EMBL/GenBank/DDBJ whole genome shotgun (WGS) entry which is preliminary data.</text>
</comment>